<dbReference type="EnsemblMetazoa" id="BGLB026004-RA">
    <property type="protein sequence ID" value="BGLB026004-PA"/>
    <property type="gene ID" value="BGLB026004"/>
</dbReference>
<dbReference type="Gene3D" id="3.40.50.300">
    <property type="entry name" value="P-loop containing nucleotide triphosphate hydrolases"/>
    <property type="match status" value="1"/>
</dbReference>
<dbReference type="GO" id="GO:0004386">
    <property type="term" value="F:helicase activity"/>
    <property type="evidence" value="ECO:0007669"/>
    <property type="project" value="InterPro"/>
</dbReference>
<feature type="domain" description="DNA2/NAM7 helicase helicase" evidence="1">
    <location>
        <begin position="38"/>
        <end position="132"/>
    </location>
</feature>
<proteinExistence type="predicted"/>
<evidence type="ECO:0000259" key="1">
    <source>
        <dbReference type="Pfam" id="PF13086"/>
    </source>
</evidence>
<accession>A0A2C9L1T1</accession>
<gene>
    <name evidence="2" type="primary">106058628</name>
</gene>
<dbReference type="CDD" id="cd17936">
    <property type="entry name" value="EEXXEc_NFX1"/>
    <property type="match status" value="1"/>
</dbReference>
<sequence>KTVPFTDVEARNIKDIWDLNAQSRYRLYKFWIQLKKKKISKILVVLSKEFESVFRRKNEANRFKDIAILQRARVIGMTTTGAAKYRKVLQSVGCRIIVVEEAAEVLEAHIVTTLNSNCQHLILIGDHQQLRPSPTVHKLAVDYNLEISLFERLVNNNVPHVTLSEQHRMRPEISQFVKHIYPNLKD</sequence>
<dbReference type="InterPro" id="IPR045055">
    <property type="entry name" value="DNA2/NAM7-like"/>
</dbReference>
<dbReference type="VEuPathDB" id="VectorBase:BGLB026004"/>
<evidence type="ECO:0000313" key="2">
    <source>
        <dbReference type="EnsemblMetazoa" id="BGLB026004-PA"/>
    </source>
</evidence>
<reference evidence="2" key="1">
    <citation type="submission" date="2020-05" db="UniProtKB">
        <authorList>
            <consortium name="EnsemblMetazoa"/>
        </authorList>
    </citation>
    <scope>IDENTIFICATION</scope>
    <source>
        <strain evidence="2">BB02</strain>
    </source>
</reference>
<dbReference type="KEGG" id="bgt:106058628"/>
<dbReference type="GO" id="GO:0031048">
    <property type="term" value="P:regulatory ncRNA-mediated heterochromatin formation"/>
    <property type="evidence" value="ECO:0007669"/>
    <property type="project" value="TreeGrafter"/>
</dbReference>
<protein>
    <recommendedName>
        <fullName evidence="1">DNA2/NAM7 helicase helicase domain-containing protein</fullName>
    </recommendedName>
</protein>
<dbReference type="GO" id="GO:0031380">
    <property type="term" value="C:nuclear RNA-directed RNA polymerase complex"/>
    <property type="evidence" value="ECO:0007669"/>
    <property type="project" value="TreeGrafter"/>
</dbReference>
<dbReference type="PANTHER" id="PTHR10887">
    <property type="entry name" value="DNA2/NAM7 HELICASE FAMILY"/>
    <property type="match status" value="1"/>
</dbReference>
<dbReference type="InterPro" id="IPR027417">
    <property type="entry name" value="P-loop_NTPase"/>
</dbReference>
<dbReference type="SUPFAM" id="SSF52540">
    <property type="entry name" value="P-loop containing nucleoside triphosphate hydrolases"/>
    <property type="match status" value="1"/>
</dbReference>
<dbReference type="PANTHER" id="PTHR10887:SF341">
    <property type="entry name" value="NFX1-TYPE ZINC FINGER-CONTAINING PROTEIN 1"/>
    <property type="match status" value="1"/>
</dbReference>
<dbReference type="AlphaFoldDB" id="A0A2C9L1T1"/>
<evidence type="ECO:0000313" key="3">
    <source>
        <dbReference type="Proteomes" id="UP000076420"/>
    </source>
</evidence>
<dbReference type="Pfam" id="PF13086">
    <property type="entry name" value="AAA_11"/>
    <property type="match status" value="1"/>
</dbReference>
<organism evidence="2 3">
    <name type="scientific">Biomphalaria glabrata</name>
    <name type="common">Bloodfluke planorb</name>
    <name type="synonym">Freshwater snail</name>
    <dbReference type="NCBI Taxonomy" id="6526"/>
    <lineage>
        <taxon>Eukaryota</taxon>
        <taxon>Metazoa</taxon>
        <taxon>Spiralia</taxon>
        <taxon>Lophotrochozoa</taxon>
        <taxon>Mollusca</taxon>
        <taxon>Gastropoda</taxon>
        <taxon>Heterobranchia</taxon>
        <taxon>Euthyneura</taxon>
        <taxon>Panpulmonata</taxon>
        <taxon>Hygrophila</taxon>
        <taxon>Lymnaeoidea</taxon>
        <taxon>Planorbidae</taxon>
        <taxon>Biomphalaria</taxon>
    </lineage>
</organism>
<dbReference type="STRING" id="6526.A0A2C9L1T1"/>
<dbReference type="InterPro" id="IPR041677">
    <property type="entry name" value="DNA2/NAM7_AAA_11"/>
</dbReference>
<name>A0A2C9L1T1_BIOGL</name>
<dbReference type="Proteomes" id="UP000076420">
    <property type="component" value="Unassembled WGS sequence"/>
</dbReference>